<accession>A0ABN7S376</accession>
<evidence type="ECO:0000256" key="1">
    <source>
        <dbReference type="SAM" id="Coils"/>
    </source>
</evidence>
<keyword evidence="4" id="KW-1185">Reference proteome</keyword>
<evidence type="ECO:0000313" key="4">
    <source>
        <dbReference type="Proteomes" id="UP001158576"/>
    </source>
</evidence>
<feature type="region of interest" description="Disordered" evidence="2">
    <location>
        <begin position="1"/>
        <end position="41"/>
    </location>
</feature>
<name>A0ABN7S376_OIKDI</name>
<evidence type="ECO:0000313" key="3">
    <source>
        <dbReference type="EMBL" id="CAG5087608.1"/>
    </source>
</evidence>
<organism evidence="3 4">
    <name type="scientific">Oikopleura dioica</name>
    <name type="common">Tunicate</name>
    <dbReference type="NCBI Taxonomy" id="34765"/>
    <lineage>
        <taxon>Eukaryota</taxon>
        <taxon>Metazoa</taxon>
        <taxon>Chordata</taxon>
        <taxon>Tunicata</taxon>
        <taxon>Appendicularia</taxon>
        <taxon>Copelata</taxon>
        <taxon>Oikopleuridae</taxon>
        <taxon>Oikopleura</taxon>
    </lineage>
</organism>
<reference evidence="3 4" key="1">
    <citation type="submission" date="2021-04" db="EMBL/GenBank/DDBJ databases">
        <authorList>
            <person name="Bliznina A."/>
        </authorList>
    </citation>
    <scope>NUCLEOTIDE SEQUENCE [LARGE SCALE GENOMIC DNA]</scope>
</reference>
<protein>
    <submittedName>
        <fullName evidence="3">Oidioi.mRNA.OKI2018_I69.PAR.g11584.t1.cds</fullName>
    </submittedName>
</protein>
<proteinExistence type="predicted"/>
<gene>
    <name evidence="3" type="ORF">OKIOD_LOCUS3142</name>
</gene>
<keyword evidence="1" id="KW-0175">Coiled coil</keyword>
<feature type="coiled-coil region" evidence="1">
    <location>
        <begin position="68"/>
        <end position="95"/>
    </location>
</feature>
<dbReference type="Proteomes" id="UP001158576">
    <property type="component" value="Chromosome PAR"/>
</dbReference>
<sequence length="144" mass="16693">MGCESSKVADVEVPESNIFDDAPREPTTGNSSAEKHPNEPQQIIEDLLEKNKNLHLRTEQLWKIIEDQSDCIKKAEEAQNEQKRLIEEAFETIRREAPEASAPTMTALNTQRDHCHQTSLRFFQHMQQIHEYPPRDDNLYPVLN</sequence>
<evidence type="ECO:0000256" key="2">
    <source>
        <dbReference type="SAM" id="MobiDB-lite"/>
    </source>
</evidence>
<dbReference type="EMBL" id="OU015568">
    <property type="protein sequence ID" value="CAG5087608.1"/>
    <property type="molecule type" value="Genomic_DNA"/>
</dbReference>